<evidence type="ECO:0000259" key="3">
    <source>
        <dbReference type="Pfam" id="PF24883"/>
    </source>
</evidence>
<comment type="caution">
    <text evidence="4">The sequence shown here is derived from an EMBL/GenBank/DDBJ whole genome shotgun (WGS) entry which is preliminary data.</text>
</comment>
<proteinExistence type="predicted"/>
<organism evidence="4 5">
    <name type="scientific">Ephemerocybe angulata</name>
    <dbReference type="NCBI Taxonomy" id="980116"/>
    <lineage>
        <taxon>Eukaryota</taxon>
        <taxon>Fungi</taxon>
        <taxon>Dikarya</taxon>
        <taxon>Basidiomycota</taxon>
        <taxon>Agaricomycotina</taxon>
        <taxon>Agaricomycetes</taxon>
        <taxon>Agaricomycetidae</taxon>
        <taxon>Agaricales</taxon>
        <taxon>Agaricineae</taxon>
        <taxon>Psathyrellaceae</taxon>
        <taxon>Ephemerocybe</taxon>
    </lineage>
</organism>
<gene>
    <name evidence="4" type="ORF">D9611_000890</name>
</gene>
<dbReference type="InterPro" id="IPR027417">
    <property type="entry name" value="P-loop_NTPase"/>
</dbReference>
<keyword evidence="2" id="KW-0812">Transmembrane</keyword>
<dbReference type="InterPro" id="IPR056884">
    <property type="entry name" value="NPHP3-like_N"/>
</dbReference>
<dbReference type="Proteomes" id="UP000541558">
    <property type="component" value="Unassembled WGS sequence"/>
</dbReference>
<dbReference type="EMBL" id="JAACJK010000163">
    <property type="protein sequence ID" value="KAF5326329.1"/>
    <property type="molecule type" value="Genomic_DNA"/>
</dbReference>
<keyword evidence="2" id="KW-0472">Membrane</keyword>
<accession>A0A8H5BMU3</accession>
<evidence type="ECO:0000313" key="5">
    <source>
        <dbReference type="Proteomes" id="UP000541558"/>
    </source>
</evidence>
<dbReference type="Pfam" id="PF24883">
    <property type="entry name" value="NPHP3_N"/>
    <property type="match status" value="1"/>
</dbReference>
<dbReference type="SUPFAM" id="SSF52540">
    <property type="entry name" value="P-loop containing nucleoside triphosphate hydrolases"/>
    <property type="match status" value="1"/>
</dbReference>
<dbReference type="PANTHER" id="PTHR10039:SF14">
    <property type="entry name" value="NACHT DOMAIN-CONTAINING PROTEIN"/>
    <property type="match status" value="1"/>
</dbReference>
<dbReference type="OrthoDB" id="5967843at2759"/>
<dbReference type="PANTHER" id="PTHR10039">
    <property type="entry name" value="AMELOGENIN"/>
    <property type="match status" value="1"/>
</dbReference>
<protein>
    <recommendedName>
        <fullName evidence="3">Nephrocystin 3-like N-terminal domain-containing protein</fullName>
    </recommendedName>
</protein>
<evidence type="ECO:0000313" key="4">
    <source>
        <dbReference type="EMBL" id="KAF5326329.1"/>
    </source>
</evidence>
<evidence type="ECO:0000256" key="1">
    <source>
        <dbReference type="ARBA" id="ARBA00022737"/>
    </source>
</evidence>
<keyword evidence="2" id="KW-1133">Transmembrane helix</keyword>
<feature type="domain" description="Nephrocystin 3-like N-terminal" evidence="3">
    <location>
        <begin position="153"/>
        <end position="330"/>
    </location>
</feature>
<keyword evidence="5" id="KW-1185">Reference proteome</keyword>
<keyword evidence="1" id="KW-0677">Repeat</keyword>
<feature type="transmembrane region" description="Helical" evidence="2">
    <location>
        <begin position="777"/>
        <end position="798"/>
    </location>
</feature>
<sequence length="801" mass="89992">MRFHSHQSSYILRHSLTGIVCLLLPSLNWRPHASDCKMSLEDCGEEGGFSPGQQGVLAGTASNEVSHHYYGPVVTADRIDSANFGAIYGNLSQCNSTEVGGCREGLKVLVKNMAEGAAHDSAEQSDAPKCMPGTRVAVQDEILSWILHGERDAKPGKIMWVSGPAGSGKTAILRSIADTCQEKHVLAASFFFSSHGGSVGRRTGKRLIPTLAYQLLQHKGLMGLRESILASIERNPAIFTTNLKAQFKAALMEPLQEVQERLGSITSREWPRVIVLDGLDECEGDRYEADDGAPPMSRPPDERAQREILQVLLDAVDDPTFPFRILVASRPEPAIHEFITGAASHTTRHLFLGERYTPGEDILLFCRSKLSIIRRRWRYGPSWPGHEREQRLVENASGQFQYASAAMLFVEGSGLKHSQGIGTNEDLRTPDQRLNRILAPHCNVGGLNPLEPLDRLYKSIMETCPDPLFSMKWLRATQLLKGGRARSEERYAIYTLDYRVPLSIGLIRLILEVSQGEENHALGSLSSLLPFPQSEDLKSPGYRVYHKSFLDFINDRHRCGNLYVEEAEVRDFITHRYFQTLALGNHFESAPRLWGYFHTYSTGAPEPEGGHPYLIMCCDTPSTPLDPGPENLDDTQLRFCTPFSFSSLGAFLSAEKAMLSCDVRKWVELLSELEEASGRDGTTFLFMFHSVHRWCPWFACLPACEYWRNGMIDAASILQSRGRTVKLNGMELPQNRRDFTFRVLRNGGSRIFHGWKLVTKAHCASFPQCWPILQAQVYDFFFSSVMLLCSVIWYWYIFALI</sequence>
<evidence type="ECO:0000256" key="2">
    <source>
        <dbReference type="SAM" id="Phobius"/>
    </source>
</evidence>
<dbReference type="AlphaFoldDB" id="A0A8H5BMU3"/>
<dbReference type="Gene3D" id="3.40.50.300">
    <property type="entry name" value="P-loop containing nucleotide triphosphate hydrolases"/>
    <property type="match status" value="1"/>
</dbReference>
<reference evidence="4 5" key="1">
    <citation type="journal article" date="2020" name="ISME J.">
        <title>Uncovering the hidden diversity of litter-decomposition mechanisms in mushroom-forming fungi.</title>
        <authorList>
            <person name="Floudas D."/>
            <person name="Bentzer J."/>
            <person name="Ahren D."/>
            <person name="Johansson T."/>
            <person name="Persson P."/>
            <person name="Tunlid A."/>
        </authorList>
    </citation>
    <scope>NUCLEOTIDE SEQUENCE [LARGE SCALE GENOMIC DNA]</scope>
    <source>
        <strain evidence="4 5">CBS 175.51</strain>
    </source>
</reference>
<name>A0A8H5BMU3_9AGAR</name>